<dbReference type="Pfam" id="PF01292">
    <property type="entry name" value="Ni_hydr_CYTB"/>
    <property type="match status" value="1"/>
</dbReference>
<dbReference type="InterPro" id="IPR011577">
    <property type="entry name" value="Cyt_b561_bac/Ni-Hgenase"/>
</dbReference>
<evidence type="ECO:0000256" key="3">
    <source>
        <dbReference type="ARBA" id="ARBA00022692"/>
    </source>
</evidence>
<dbReference type="EMBL" id="JBBPCN010000001">
    <property type="protein sequence ID" value="MEK8074087.1"/>
    <property type="molecule type" value="Genomic_DNA"/>
</dbReference>
<evidence type="ECO:0000256" key="5">
    <source>
        <dbReference type="ARBA" id="ARBA00023136"/>
    </source>
</evidence>
<dbReference type="PANTHER" id="PTHR30074:SF6">
    <property type="entry name" value="FORMATE DEHYDROGENASE GAMMA SUBUNIT"/>
    <property type="match status" value="1"/>
</dbReference>
<keyword evidence="9" id="KW-1185">Reference proteome</keyword>
<organism evidence="8 9">
    <name type="scientific">Rhodococcus navarretei</name>
    <dbReference type="NCBI Taxonomy" id="3128981"/>
    <lineage>
        <taxon>Bacteria</taxon>
        <taxon>Bacillati</taxon>
        <taxon>Actinomycetota</taxon>
        <taxon>Actinomycetes</taxon>
        <taxon>Mycobacteriales</taxon>
        <taxon>Nocardiaceae</taxon>
        <taxon>Rhodococcus</taxon>
    </lineage>
</organism>
<dbReference type="InterPro" id="IPR016174">
    <property type="entry name" value="Di-haem_cyt_TM"/>
</dbReference>
<keyword evidence="4 6" id="KW-1133">Transmembrane helix</keyword>
<evidence type="ECO:0000313" key="8">
    <source>
        <dbReference type="EMBL" id="MEK8074087.1"/>
    </source>
</evidence>
<accession>A0ABU9D3D0</accession>
<proteinExistence type="predicted"/>
<evidence type="ECO:0000256" key="1">
    <source>
        <dbReference type="ARBA" id="ARBA00004651"/>
    </source>
</evidence>
<evidence type="ECO:0000256" key="2">
    <source>
        <dbReference type="ARBA" id="ARBA00022475"/>
    </source>
</evidence>
<dbReference type="SUPFAM" id="SSF81342">
    <property type="entry name" value="Transmembrane di-heme cytochromes"/>
    <property type="match status" value="1"/>
</dbReference>
<feature type="transmembrane region" description="Helical" evidence="6">
    <location>
        <begin position="153"/>
        <end position="170"/>
    </location>
</feature>
<evidence type="ECO:0000259" key="7">
    <source>
        <dbReference type="Pfam" id="PF01292"/>
    </source>
</evidence>
<dbReference type="Proteomes" id="UP001456513">
    <property type="component" value="Unassembled WGS sequence"/>
</dbReference>
<feature type="transmembrane region" description="Helical" evidence="6">
    <location>
        <begin position="114"/>
        <end position="133"/>
    </location>
</feature>
<evidence type="ECO:0000256" key="4">
    <source>
        <dbReference type="ARBA" id="ARBA00022989"/>
    </source>
</evidence>
<sequence length="209" mass="23404">MTPRADDRNRFGRVERYVHWAVGVLVIVCMVTAAILYIGSLAVLVGNRPVVEFVHVWSGFLLPIPLVAGAISRGYRRDMTRLNRFVADDWKWVRSKARRIGAIGVGKFNAGQKLNGALSGGSILVLLLTGAVMYFQNWSPLDWRIGATFVHDWFALGFGLLVVGHITYAWNDTEAMRGMTEGVVTRDWAEHEHPEWVDDDPRAGVSDRP</sequence>
<dbReference type="InterPro" id="IPR051817">
    <property type="entry name" value="FDH_cytochrome_b556_subunit"/>
</dbReference>
<dbReference type="RefSeq" id="WP_341442883.1">
    <property type="nucleotide sequence ID" value="NZ_JBBPCN010000001.1"/>
</dbReference>
<evidence type="ECO:0000313" key="9">
    <source>
        <dbReference type="Proteomes" id="UP001456513"/>
    </source>
</evidence>
<evidence type="ECO:0000256" key="6">
    <source>
        <dbReference type="SAM" id="Phobius"/>
    </source>
</evidence>
<keyword evidence="5 6" id="KW-0472">Membrane</keyword>
<dbReference type="PANTHER" id="PTHR30074">
    <property type="entry name" value="FORMATE DEHYDROGENASE, NITRATE-INDUCIBLE, CYTOCHROME B556 FDN SUBUNIT"/>
    <property type="match status" value="1"/>
</dbReference>
<keyword evidence="2" id="KW-1003">Cell membrane</keyword>
<feature type="domain" description="Cytochrome b561 bacterial/Ni-hydrogenase" evidence="7">
    <location>
        <begin position="10"/>
        <end position="169"/>
    </location>
</feature>
<keyword evidence="3 6" id="KW-0812">Transmembrane</keyword>
<dbReference type="Gene3D" id="1.20.950.20">
    <property type="entry name" value="Transmembrane di-heme cytochromes, Chain C"/>
    <property type="match status" value="1"/>
</dbReference>
<feature type="transmembrane region" description="Helical" evidence="6">
    <location>
        <begin position="20"/>
        <end position="44"/>
    </location>
</feature>
<comment type="subcellular location">
    <subcellularLocation>
        <location evidence="1">Cell membrane</location>
        <topology evidence="1">Multi-pass membrane protein</topology>
    </subcellularLocation>
</comment>
<reference evidence="8 9" key="1">
    <citation type="submission" date="2024-03" db="EMBL/GenBank/DDBJ databases">
        <title>Rhodococcus navarretei sp. nov. and Pseudarthrobacter quantumdoti sp. nov., two new species with the ability to biosynthesize Quantum Dots isolated from soil samples at Union Glacier, Antarctica.</title>
        <authorList>
            <person name="Vargas M."/>
        </authorList>
    </citation>
    <scope>NUCLEOTIDE SEQUENCE [LARGE SCALE GENOMIC DNA]</scope>
    <source>
        <strain evidence="8 9">EXRC-4A-4</strain>
    </source>
</reference>
<comment type="caution">
    <text evidence="8">The sequence shown here is derived from an EMBL/GenBank/DDBJ whole genome shotgun (WGS) entry which is preliminary data.</text>
</comment>
<name>A0ABU9D3D0_9NOCA</name>
<protein>
    <submittedName>
        <fullName evidence="8">Cytochrome b/b6 domain-containing protein</fullName>
    </submittedName>
</protein>
<gene>
    <name evidence="8" type="ORF">AABD04_24840</name>
</gene>
<feature type="transmembrane region" description="Helical" evidence="6">
    <location>
        <begin position="56"/>
        <end position="75"/>
    </location>
</feature>